<organism evidence="2 3">
    <name type="scientific">Rhodotorula toruloides</name>
    <name type="common">Yeast</name>
    <name type="synonym">Rhodosporidium toruloides</name>
    <dbReference type="NCBI Taxonomy" id="5286"/>
    <lineage>
        <taxon>Eukaryota</taxon>
        <taxon>Fungi</taxon>
        <taxon>Dikarya</taxon>
        <taxon>Basidiomycota</taxon>
        <taxon>Pucciniomycotina</taxon>
        <taxon>Microbotryomycetes</taxon>
        <taxon>Sporidiobolales</taxon>
        <taxon>Sporidiobolaceae</taxon>
        <taxon>Rhodotorula</taxon>
    </lineage>
</organism>
<evidence type="ECO:0000313" key="2">
    <source>
        <dbReference type="EMBL" id="GEM08382.1"/>
    </source>
</evidence>
<dbReference type="InterPro" id="IPR032675">
    <property type="entry name" value="LRR_dom_sf"/>
</dbReference>
<dbReference type="EMBL" id="BJWK01000005">
    <property type="protein sequence ID" value="GEM08382.1"/>
    <property type="molecule type" value="Genomic_DNA"/>
</dbReference>
<reference evidence="2 3" key="1">
    <citation type="submission" date="2019-07" db="EMBL/GenBank/DDBJ databases">
        <title>Rhodotorula toruloides NBRC10032 genome sequencing.</title>
        <authorList>
            <person name="Shida Y."/>
            <person name="Takaku H."/>
            <person name="Ogasawara W."/>
            <person name="Mori K."/>
        </authorList>
    </citation>
    <scope>NUCLEOTIDE SEQUENCE [LARGE SCALE GENOMIC DNA]</scope>
    <source>
        <strain evidence="2 3">NBRC10032</strain>
    </source>
</reference>
<proteinExistence type="predicted"/>
<comment type="caution">
    <text evidence="2">The sequence shown here is derived from an EMBL/GenBank/DDBJ whole genome shotgun (WGS) entry which is preliminary data.</text>
</comment>
<protein>
    <recommendedName>
        <fullName evidence="4">F-box domain-containing protein</fullName>
    </recommendedName>
</protein>
<evidence type="ECO:0000256" key="1">
    <source>
        <dbReference type="SAM" id="MobiDB-lite"/>
    </source>
</evidence>
<accession>A0A511KDK3</accession>
<dbReference type="Proteomes" id="UP000321518">
    <property type="component" value="Unassembled WGS sequence"/>
</dbReference>
<gene>
    <name evidence="2" type="ORF">Rt10032_c05g2399</name>
</gene>
<dbReference type="AlphaFoldDB" id="A0A511KDK3"/>
<feature type="compositionally biased region" description="Polar residues" evidence="1">
    <location>
        <begin position="1"/>
        <end position="11"/>
    </location>
</feature>
<dbReference type="OrthoDB" id="2736594at2759"/>
<name>A0A511KDK3_RHOTO</name>
<evidence type="ECO:0000313" key="3">
    <source>
        <dbReference type="Proteomes" id="UP000321518"/>
    </source>
</evidence>
<sequence>MAGSTGWSAQKNGIIPKTAADPPPMPQTSATTDILSLPPELHDHIFAFLSLDKAGRRHICRAFLPFTRRNLFRTVNLSSARSISRLHHLLFPATLKSAARLARSTKDDKDLGLMVETLRCTRIDYVECPHDDEAEVTVATRKILSLVQACTEMTLSGSGLLRVLLPSKRGVVSLPHLKTVRLVELDSEFDDLFSMSRLSRLNRFRSLRHLEMQIDLDWEDEVDIAKPVKARPLLTSPCPTERLTELNVSFVDWFEIDDEDSFLPIDAYLARFTNLQHLILGHDTFSSSCELFPILSAHLHALRSLELIEECDLVASKLIEYVAAKGGGTSRALERVKVDAFYARADLIPSNVPNNPEVRAGTFKISDRWHLPAWTNKFTLADAKELLAVGQKVGVKIEGRLLQAIEVEALREREEKYLEDRREEVLYSLRALFGVEDEDGSLRETEERWAAAEQAWEDHQDEVLYGVRGLYGEEDA</sequence>
<dbReference type="Gene3D" id="3.80.10.10">
    <property type="entry name" value="Ribonuclease Inhibitor"/>
    <property type="match status" value="1"/>
</dbReference>
<evidence type="ECO:0008006" key="4">
    <source>
        <dbReference type="Google" id="ProtNLM"/>
    </source>
</evidence>
<feature type="region of interest" description="Disordered" evidence="1">
    <location>
        <begin position="1"/>
        <end position="32"/>
    </location>
</feature>